<dbReference type="RefSeq" id="XP_014534145.1">
    <property type="nucleotide sequence ID" value="XM_014678659.1"/>
</dbReference>
<feature type="domain" description="SRR1-like" evidence="2">
    <location>
        <begin position="137"/>
        <end position="295"/>
    </location>
</feature>
<feature type="region of interest" description="Disordered" evidence="1">
    <location>
        <begin position="109"/>
        <end position="136"/>
    </location>
</feature>
<dbReference type="EMBL" id="CP060775">
    <property type="protein sequence ID" value="QQK43292.1"/>
    <property type="molecule type" value="Genomic_DNA"/>
</dbReference>
<dbReference type="Pfam" id="PF07985">
    <property type="entry name" value="SRR1"/>
    <property type="match status" value="1"/>
</dbReference>
<organism evidence="3 4">
    <name type="scientific">Penicillium digitatum</name>
    <name type="common">Green mold</name>
    <dbReference type="NCBI Taxonomy" id="36651"/>
    <lineage>
        <taxon>Eukaryota</taxon>
        <taxon>Fungi</taxon>
        <taxon>Dikarya</taxon>
        <taxon>Ascomycota</taxon>
        <taxon>Pezizomycotina</taxon>
        <taxon>Eurotiomycetes</taxon>
        <taxon>Eurotiomycetidae</taxon>
        <taxon>Eurotiales</taxon>
        <taxon>Aspergillaceae</taxon>
        <taxon>Penicillium</taxon>
    </lineage>
</organism>
<feature type="compositionally biased region" description="Low complexity" evidence="1">
    <location>
        <begin position="116"/>
        <end position="126"/>
    </location>
</feature>
<reference evidence="3 4" key="1">
    <citation type="submission" date="2020-08" db="EMBL/GenBank/DDBJ databases">
        <title>The completed genome sequence of the pathogenic ascomycete fungus Penicillium digitatum.</title>
        <authorList>
            <person name="Wang M."/>
        </authorList>
    </citation>
    <scope>NUCLEOTIDE SEQUENCE [LARGE SCALE GENOMIC DNA]</scope>
    <source>
        <strain evidence="3 4">PdW03</strain>
    </source>
</reference>
<dbReference type="KEGG" id="pdp:PDIP_51510"/>
<name>A0A7T6XLP4_PENDI</name>
<feature type="region of interest" description="Disordered" evidence="1">
    <location>
        <begin position="1"/>
        <end position="32"/>
    </location>
</feature>
<dbReference type="Proteomes" id="UP000595662">
    <property type="component" value="Chromosome 2"/>
</dbReference>
<evidence type="ECO:0000256" key="1">
    <source>
        <dbReference type="SAM" id="MobiDB-lite"/>
    </source>
</evidence>
<dbReference type="OMA" id="EHAFWNM"/>
<dbReference type="AlphaFoldDB" id="A0A7T6XLP4"/>
<gene>
    <name evidence="3" type="ORF">Pdw03_7193</name>
</gene>
<proteinExistence type="predicted"/>
<evidence type="ECO:0000313" key="3">
    <source>
        <dbReference type="EMBL" id="QQK43292.1"/>
    </source>
</evidence>
<dbReference type="VEuPathDB" id="FungiDB:PDIP_51510"/>
<evidence type="ECO:0000313" key="4">
    <source>
        <dbReference type="Proteomes" id="UP000595662"/>
    </source>
</evidence>
<dbReference type="PANTHER" id="PTHR42080">
    <property type="entry name" value="SRR1 DOMAIN-CONTAINING PROTEIN"/>
    <property type="match status" value="1"/>
</dbReference>
<sequence length="303" mass="33239">MPHTSHTSRRKRPTQKRTQVTDGDGWTHVASGGNVRRVMRTCPRGTTAIKESESGISIGHPEELTLTPAEAPGRLTLSDLQAQFQTHRERWEGSESWTKLTGVLDERLKRAQEQASSSSSSSSSSSNAIETDATTPAPARCPVDAIVCIGLGSPSGFLRDGWVDRRSVSLYQLAALASIKDQVACIHSSNLKVYAQDPVFNTLDESLLAALNITVIKHPEAFSHITANTMLFCPGAERKHLEMLLPSKPWLLFGGPLEHTDAGGILQGYVDGAGSYCLPVFELLEHAFWNMRLYWIEQVTSEE</sequence>
<evidence type="ECO:0000259" key="2">
    <source>
        <dbReference type="Pfam" id="PF07985"/>
    </source>
</evidence>
<dbReference type="PANTHER" id="PTHR42080:SF1">
    <property type="entry name" value="SRR1-LIKE DOMAIN-CONTAINING PROTEIN"/>
    <property type="match status" value="1"/>
</dbReference>
<accession>A0A7T6XLP4</accession>
<dbReference type="InterPro" id="IPR012942">
    <property type="entry name" value="SRR1-like"/>
</dbReference>
<dbReference type="GeneID" id="26233468"/>
<protein>
    <submittedName>
        <fullName evidence="3">Sensitivity To Red Light Reduced-like, SRR1</fullName>
    </submittedName>
</protein>
<feature type="compositionally biased region" description="Basic residues" evidence="1">
    <location>
        <begin position="1"/>
        <end position="15"/>
    </location>
</feature>